<dbReference type="EMBL" id="LNXY01000020">
    <property type="protein sequence ID" value="KTC88137.1"/>
    <property type="molecule type" value="Genomic_DNA"/>
</dbReference>
<proteinExistence type="predicted"/>
<name>A0A0W0SXT9_9GAMM</name>
<accession>A0A0W0SXT9</accession>
<evidence type="ECO:0000256" key="1">
    <source>
        <dbReference type="SAM" id="Phobius"/>
    </source>
</evidence>
<dbReference type="Proteomes" id="UP000054736">
    <property type="component" value="Unassembled WGS sequence"/>
</dbReference>
<comment type="caution">
    <text evidence="2">The sequence shown here is derived from an EMBL/GenBank/DDBJ whole genome shotgun (WGS) entry which is preliminary data.</text>
</comment>
<organism evidence="2 3">
    <name type="scientific">Legionella drozanskii LLAP-1</name>
    <dbReference type="NCBI Taxonomy" id="1212489"/>
    <lineage>
        <taxon>Bacteria</taxon>
        <taxon>Pseudomonadati</taxon>
        <taxon>Pseudomonadota</taxon>
        <taxon>Gammaproteobacteria</taxon>
        <taxon>Legionellales</taxon>
        <taxon>Legionellaceae</taxon>
        <taxon>Legionella</taxon>
    </lineage>
</organism>
<dbReference type="RefSeq" id="WP_058496024.1">
    <property type="nucleotide sequence ID" value="NZ_CAAAIU010000013.1"/>
</dbReference>
<protein>
    <submittedName>
        <fullName evidence="2">Integral membrane protein (PIN domain superfamily)</fullName>
    </submittedName>
</protein>
<keyword evidence="1" id="KW-0812">Transmembrane</keyword>
<dbReference type="STRING" id="1212489.Ldro_1756"/>
<dbReference type="PATRIC" id="fig|1212489.4.peg.1860"/>
<sequence length="128" mass="14316">MELTIFLAKLLGFYLVIIGLFLVIRRQTLKTVITDLISDSALMVLIASLTLILGLLLVLSHNVWVMGWPVIVTLIAWLVLLGGLLRLFAPEVGIKIAKGWLKNPTYVIVSALIYILVGLYLLYRAFLH</sequence>
<feature type="transmembrane region" description="Helical" evidence="1">
    <location>
        <begin position="106"/>
        <end position="126"/>
    </location>
</feature>
<dbReference type="OrthoDB" id="572589at2"/>
<dbReference type="AlphaFoldDB" id="A0A0W0SXT9"/>
<feature type="transmembrane region" description="Helical" evidence="1">
    <location>
        <begin position="6"/>
        <end position="24"/>
    </location>
</feature>
<evidence type="ECO:0000313" key="2">
    <source>
        <dbReference type="EMBL" id="KTC88137.1"/>
    </source>
</evidence>
<feature type="transmembrane region" description="Helical" evidence="1">
    <location>
        <begin position="65"/>
        <end position="85"/>
    </location>
</feature>
<keyword evidence="1" id="KW-0472">Membrane</keyword>
<keyword evidence="1" id="KW-1133">Transmembrane helix</keyword>
<reference evidence="2 3" key="1">
    <citation type="submission" date="2015-11" db="EMBL/GenBank/DDBJ databases">
        <title>Genomic analysis of 38 Legionella species identifies large and diverse effector repertoires.</title>
        <authorList>
            <person name="Burstein D."/>
            <person name="Amaro F."/>
            <person name="Zusman T."/>
            <person name="Lifshitz Z."/>
            <person name="Cohen O."/>
            <person name="Gilbert J.A."/>
            <person name="Pupko T."/>
            <person name="Shuman H.A."/>
            <person name="Segal G."/>
        </authorList>
    </citation>
    <scope>NUCLEOTIDE SEQUENCE [LARGE SCALE GENOMIC DNA]</scope>
    <source>
        <strain evidence="2 3">ATCC 700990</strain>
    </source>
</reference>
<gene>
    <name evidence="2" type="ORF">Ldro_1756</name>
</gene>
<feature type="transmembrane region" description="Helical" evidence="1">
    <location>
        <begin position="36"/>
        <end position="59"/>
    </location>
</feature>
<evidence type="ECO:0000313" key="3">
    <source>
        <dbReference type="Proteomes" id="UP000054736"/>
    </source>
</evidence>
<keyword evidence="3" id="KW-1185">Reference proteome</keyword>